<proteinExistence type="predicted"/>
<reference evidence="1 2" key="1">
    <citation type="journal article" date="2018" name="Front. Plant Sci.">
        <title>Red Clover (Trifolium pratense) and Zigzag Clover (T. medium) - A Picture of Genomic Similarities and Differences.</title>
        <authorList>
            <person name="Dluhosova J."/>
            <person name="Istvanek J."/>
            <person name="Nedelnik J."/>
            <person name="Repkova J."/>
        </authorList>
    </citation>
    <scope>NUCLEOTIDE SEQUENCE [LARGE SCALE GENOMIC DNA]</scope>
    <source>
        <strain evidence="2">cv. 10/8</strain>
        <tissue evidence="1">Leaf</tissue>
    </source>
</reference>
<feature type="non-terminal residue" evidence="1">
    <location>
        <position position="72"/>
    </location>
</feature>
<organism evidence="1 2">
    <name type="scientific">Trifolium medium</name>
    <dbReference type="NCBI Taxonomy" id="97028"/>
    <lineage>
        <taxon>Eukaryota</taxon>
        <taxon>Viridiplantae</taxon>
        <taxon>Streptophyta</taxon>
        <taxon>Embryophyta</taxon>
        <taxon>Tracheophyta</taxon>
        <taxon>Spermatophyta</taxon>
        <taxon>Magnoliopsida</taxon>
        <taxon>eudicotyledons</taxon>
        <taxon>Gunneridae</taxon>
        <taxon>Pentapetalae</taxon>
        <taxon>rosids</taxon>
        <taxon>fabids</taxon>
        <taxon>Fabales</taxon>
        <taxon>Fabaceae</taxon>
        <taxon>Papilionoideae</taxon>
        <taxon>50 kb inversion clade</taxon>
        <taxon>NPAAA clade</taxon>
        <taxon>Hologalegina</taxon>
        <taxon>IRL clade</taxon>
        <taxon>Trifolieae</taxon>
        <taxon>Trifolium</taxon>
    </lineage>
</organism>
<feature type="non-terminal residue" evidence="1">
    <location>
        <position position="1"/>
    </location>
</feature>
<dbReference type="AlphaFoldDB" id="A0A392T3V2"/>
<sequence>VGMMVAALDLRRGWCGGGCDDSEFEVLQGCGGEVLTLRCCIWRHRCEVGAVCDWFSSIRDSLTAYKSVEICR</sequence>
<protein>
    <submittedName>
        <fullName evidence="1">Uncharacterized protein</fullName>
    </submittedName>
</protein>
<accession>A0A392T3V2</accession>
<evidence type="ECO:0000313" key="1">
    <source>
        <dbReference type="EMBL" id="MCI55442.1"/>
    </source>
</evidence>
<comment type="caution">
    <text evidence="1">The sequence shown here is derived from an EMBL/GenBank/DDBJ whole genome shotgun (WGS) entry which is preliminary data.</text>
</comment>
<name>A0A392T3V2_9FABA</name>
<evidence type="ECO:0000313" key="2">
    <source>
        <dbReference type="Proteomes" id="UP000265520"/>
    </source>
</evidence>
<keyword evidence="2" id="KW-1185">Reference proteome</keyword>
<dbReference type="Proteomes" id="UP000265520">
    <property type="component" value="Unassembled WGS sequence"/>
</dbReference>
<dbReference type="EMBL" id="LXQA010496442">
    <property type="protein sequence ID" value="MCI55442.1"/>
    <property type="molecule type" value="Genomic_DNA"/>
</dbReference>